<evidence type="ECO:0000259" key="5">
    <source>
        <dbReference type="PROSITE" id="PS51207"/>
    </source>
</evidence>
<dbReference type="AlphaFoldDB" id="A0AAV2PJA8"/>
<feature type="transmembrane region" description="Helical" evidence="3">
    <location>
        <begin position="20"/>
        <end position="37"/>
    </location>
</feature>
<dbReference type="InterPro" id="IPR003114">
    <property type="entry name" value="Phox_assoc"/>
</dbReference>
<dbReference type="PANTHER" id="PTHR22775:SF3">
    <property type="entry name" value="SORTING NEXIN-13"/>
    <property type="match status" value="1"/>
</dbReference>
<keyword evidence="3" id="KW-0472">Membrane</keyword>
<evidence type="ECO:0000256" key="3">
    <source>
        <dbReference type="SAM" id="Phobius"/>
    </source>
</evidence>
<dbReference type="InterPro" id="IPR036305">
    <property type="entry name" value="RGS_sf"/>
</dbReference>
<comment type="similarity">
    <text evidence="1">Belongs to the sorting nexin family.</text>
</comment>
<reference evidence="6 7" key="1">
    <citation type="submission" date="2024-05" db="EMBL/GenBank/DDBJ databases">
        <authorList>
            <person name="Wallberg A."/>
        </authorList>
    </citation>
    <scope>NUCLEOTIDE SEQUENCE [LARGE SCALE GENOMIC DNA]</scope>
</reference>
<dbReference type="InterPro" id="IPR016137">
    <property type="entry name" value="RGS"/>
</dbReference>
<dbReference type="PROSITE" id="PS51207">
    <property type="entry name" value="PXA"/>
    <property type="match status" value="1"/>
</dbReference>
<sequence>MIKRRIDKKKEEHNKGTMNMSVYGWVALALALPIGTFGFFTSLLVIICSIVIAAGWLTVICWRSKLESENIWVTTHRSHLPLPQEYQHKINEGVQINIGSQRCDRRITGSTLIDEQLNGVVELVIRDYVLTWYSQLSNHPGFVTQLQRTCQHALVQISNRCKSMDWVGYLTNRLVDDVVAHLRLYREARGKARGMASATEELIDQFFDQEAEKEKDICRDEVCLKPDVEKDYLSDLLEIVLYYIMTSEDFSNAPLRSAVIEILVSAVILPVVSMVSDPDYINSLIVWGCTDIPISSELFVNVIKSSNNVEELEAVRSFVTKEITNLRSQDSGGREEGNEVKQQISSLDFVRRAIENRINRLDKGSETDSMGLPVNLDYRQICKGKLFQLPLEAILKNSLTLDHFLNYMASINAQHYVNLYLNIECWRTTVSERLCAFELERLQNLEEAGNISGVTMPDLRHDHFSQNNLSSHKEEAECIYEQSLSEKASPRVSIDDSVIKRLILRIRSEKVSETWFDEVQSALFLILQENDLFLPAFKRSVWYIRLLAELDLLKDVSRSDEEDSISLDDVSMSSLEQPADECEPALVTTYGSEGSVDCVSVASSQSAENLLKNVSSGSSRGHSPQGSIVQFSRSPGHTRTPSLTPMPYTLTARIIDTEIVREGSKSHAIYIVSVMRRDTLSISEEIWHVFRRYSEFHDFHLSICSKFVDLTSCPFPSKRMLNNLAAWFLEKRKQELDVWLQTLLAPANLQSHPGLQDALFTFLEGTSYHASYPQNLARKMEDNLVGPLRLSVRSMSDAVRSMPDTVLTTMDGMVDGIVRRFAKTPLPRINPSDFNNKGSIDLEGDENIPLRILLLLMDEVFDLRSKDQWFRRRIMLFLRQILKAMFGDIVNRRIIDYVAYVTSPEQVADYIKTFKESLWPNGVAAPEPTVRDNDMKLRTKVTARMSMLASISDELKAILGSQTTARGVLGIYETVQWTSLNKRLVYVLLEGIIESLLAEHPQIPQLLRKLHNGSSRVIGRSGPNARKNRNDRM</sequence>
<dbReference type="InterPro" id="IPR036871">
    <property type="entry name" value="PX_dom_sf"/>
</dbReference>
<feature type="region of interest" description="Disordered" evidence="2">
    <location>
        <begin position="1014"/>
        <end position="1033"/>
    </location>
</feature>
<dbReference type="Pfam" id="PF00787">
    <property type="entry name" value="PX"/>
    <property type="match status" value="1"/>
</dbReference>
<feature type="region of interest" description="Disordered" evidence="2">
    <location>
        <begin position="613"/>
        <end position="643"/>
    </location>
</feature>
<evidence type="ECO:0008006" key="8">
    <source>
        <dbReference type="Google" id="ProtNLM"/>
    </source>
</evidence>
<feature type="domain" description="PX" evidence="4">
    <location>
        <begin position="648"/>
        <end position="770"/>
    </location>
</feature>
<dbReference type="GO" id="GO:0035091">
    <property type="term" value="F:phosphatidylinositol binding"/>
    <property type="evidence" value="ECO:0007669"/>
    <property type="project" value="InterPro"/>
</dbReference>
<evidence type="ECO:0000256" key="2">
    <source>
        <dbReference type="SAM" id="MobiDB-lite"/>
    </source>
</evidence>
<dbReference type="GO" id="GO:0005769">
    <property type="term" value="C:early endosome"/>
    <property type="evidence" value="ECO:0007669"/>
    <property type="project" value="TreeGrafter"/>
</dbReference>
<dbReference type="Proteomes" id="UP001497623">
    <property type="component" value="Unassembled WGS sequence"/>
</dbReference>
<feature type="domain" description="PXA" evidence="5">
    <location>
        <begin position="110"/>
        <end position="293"/>
    </location>
</feature>
<evidence type="ECO:0000313" key="7">
    <source>
        <dbReference type="Proteomes" id="UP001497623"/>
    </source>
</evidence>
<evidence type="ECO:0000259" key="4">
    <source>
        <dbReference type="PROSITE" id="PS50195"/>
    </source>
</evidence>
<evidence type="ECO:0000256" key="1">
    <source>
        <dbReference type="ARBA" id="ARBA00010883"/>
    </source>
</evidence>
<dbReference type="SMART" id="SM00315">
    <property type="entry name" value="RGS"/>
    <property type="match status" value="1"/>
</dbReference>
<dbReference type="Pfam" id="PF00615">
    <property type="entry name" value="RGS"/>
    <property type="match status" value="1"/>
</dbReference>
<accession>A0AAV2PJA8</accession>
<gene>
    <name evidence="6" type="ORF">MNOR_LOCUS817</name>
</gene>
<dbReference type="SUPFAM" id="SSF48097">
    <property type="entry name" value="Regulator of G-protein signaling, RGS"/>
    <property type="match status" value="1"/>
</dbReference>
<dbReference type="InterPro" id="IPR044926">
    <property type="entry name" value="RGS_subdomain_2"/>
</dbReference>
<keyword evidence="3" id="KW-0812">Transmembrane</keyword>
<dbReference type="EMBL" id="CAXKWB010000192">
    <property type="protein sequence ID" value="CAL4059774.1"/>
    <property type="molecule type" value="Genomic_DNA"/>
</dbReference>
<dbReference type="InterPro" id="IPR013937">
    <property type="entry name" value="Sorting_nexin_C"/>
</dbReference>
<dbReference type="SMART" id="SM00313">
    <property type="entry name" value="PXA"/>
    <property type="match status" value="1"/>
</dbReference>
<dbReference type="Pfam" id="PF02194">
    <property type="entry name" value="PXA"/>
    <property type="match status" value="1"/>
</dbReference>
<keyword evidence="3" id="KW-1133">Transmembrane helix</keyword>
<dbReference type="SMART" id="SM00312">
    <property type="entry name" value="PX"/>
    <property type="match status" value="1"/>
</dbReference>
<evidence type="ECO:0000313" key="6">
    <source>
        <dbReference type="EMBL" id="CAL4059774.1"/>
    </source>
</evidence>
<organism evidence="6 7">
    <name type="scientific">Meganyctiphanes norvegica</name>
    <name type="common">Northern krill</name>
    <name type="synonym">Thysanopoda norvegica</name>
    <dbReference type="NCBI Taxonomy" id="48144"/>
    <lineage>
        <taxon>Eukaryota</taxon>
        <taxon>Metazoa</taxon>
        <taxon>Ecdysozoa</taxon>
        <taxon>Arthropoda</taxon>
        <taxon>Crustacea</taxon>
        <taxon>Multicrustacea</taxon>
        <taxon>Malacostraca</taxon>
        <taxon>Eumalacostraca</taxon>
        <taxon>Eucarida</taxon>
        <taxon>Euphausiacea</taxon>
        <taxon>Euphausiidae</taxon>
        <taxon>Meganyctiphanes</taxon>
    </lineage>
</organism>
<dbReference type="Gene3D" id="3.30.1520.10">
    <property type="entry name" value="Phox-like domain"/>
    <property type="match status" value="1"/>
</dbReference>
<dbReference type="InterPro" id="IPR001683">
    <property type="entry name" value="PX_dom"/>
</dbReference>
<proteinExistence type="inferred from homology"/>
<dbReference type="Pfam" id="PF08628">
    <property type="entry name" value="Nexin_C"/>
    <property type="match status" value="1"/>
</dbReference>
<keyword evidence="7" id="KW-1185">Reference proteome</keyword>
<dbReference type="Gene3D" id="1.10.167.10">
    <property type="entry name" value="Regulator of G-protein Signalling 4, domain 2"/>
    <property type="match status" value="1"/>
</dbReference>
<name>A0AAV2PJA8_MEGNR</name>
<protein>
    <recommendedName>
        <fullName evidence="8">Sorting nexin-13</fullName>
    </recommendedName>
</protein>
<dbReference type="PROSITE" id="PS50195">
    <property type="entry name" value="PX"/>
    <property type="match status" value="1"/>
</dbReference>
<comment type="caution">
    <text evidence="6">The sequence shown here is derived from an EMBL/GenBank/DDBJ whole genome shotgun (WGS) entry which is preliminary data.</text>
</comment>
<dbReference type="PANTHER" id="PTHR22775">
    <property type="entry name" value="SORTING NEXIN"/>
    <property type="match status" value="1"/>
</dbReference>
<dbReference type="SUPFAM" id="SSF64268">
    <property type="entry name" value="PX domain"/>
    <property type="match status" value="1"/>
</dbReference>